<dbReference type="InterPro" id="IPR039425">
    <property type="entry name" value="RNA_pol_sigma-70-like"/>
</dbReference>
<evidence type="ECO:0000256" key="4">
    <source>
        <dbReference type="ARBA" id="ARBA00023163"/>
    </source>
</evidence>
<dbReference type="Gene3D" id="1.10.1740.10">
    <property type="match status" value="1"/>
</dbReference>
<dbReference type="InterPro" id="IPR036388">
    <property type="entry name" value="WH-like_DNA-bd_sf"/>
</dbReference>
<keyword evidence="2" id="KW-0805">Transcription regulation</keyword>
<dbReference type="PANTHER" id="PTHR43133:SF62">
    <property type="entry name" value="RNA POLYMERASE SIGMA FACTOR SIGZ"/>
    <property type="match status" value="1"/>
</dbReference>
<keyword evidence="4" id="KW-0804">Transcription</keyword>
<protein>
    <submittedName>
        <fullName evidence="8">RNA polymerase sigma-70 factor (ECF subfamily)</fullName>
    </submittedName>
</protein>
<dbReference type="Gene3D" id="1.10.10.10">
    <property type="entry name" value="Winged helix-like DNA-binding domain superfamily/Winged helix DNA-binding domain"/>
    <property type="match status" value="1"/>
</dbReference>
<dbReference type="InterPro" id="IPR013249">
    <property type="entry name" value="RNA_pol_sigma70_r4_t2"/>
</dbReference>
<sequence length="179" mass="20747">MHMTDLIQKVARNRDSEAFHELFVTFAPRIKAMLMRQGADPETAEEIVQETMLSVWRKAHLFAESKGSFSTWVFTIARNLRIDKLRRNAVWQDLGGEAEERPSEDDSPYDEVQRQQQRERVLEALETLTPDQHEVVRLAYIEGLTHTEIAERLGVPLGTVKSRMRLAYGKIRERLGDLK</sequence>
<name>A0A397Q6J8_9HYPH</name>
<evidence type="ECO:0000256" key="5">
    <source>
        <dbReference type="SAM" id="MobiDB-lite"/>
    </source>
</evidence>
<dbReference type="GO" id="GO:0016987">
    <property type="term" value="F:sigma factor activity"/>
    <property type="evidence" value="ECO:0007669"/>
    <property type="project" value="UniProtKB-KW"/>
</dbReference>
<dbReference type="SUPFAM" id="SSF88946">
    <property type="entry name" value="Sigma2 domain of RNA polymerase sigma factors"/>
    <property type="match status" value="1"/>
</dbReference>
<proteinExistence type="inferred from homology"/>
<keyword evidence="3" id="KW-0731">Sigma factor</keyword>
<evidence type="ECO:0000256" key="3">
    <source>
        <dbReference type="ARBA" id="ARBA00023082"/>
    </source>
</evidence>
<dbReference type="InterPro" id="IPR013325">
    <property type="entry name" value="RNA_pol_sigma_r2"/>
</dbReference>
<evidence type="ECO:0000313" key="9">
    <source>
        <dbReference type="Proteomes" id="UP000266273"/>
    </source>
</evidence>
<dbReference type="NCBIfam" id="TIGR02937">
    <property type="entry name" value="sigma70-ECF"/>
    <property type="match status" value="1"/>
</dbReference>
<dbReference type="PANTHER" id="PTHR43133">
    <property type="entry name" value="RNA POLYMERASE ECF-TYPE SIGMA FACTO"/>
    <property type="match status" value="1"/>
</dbReference>
<dbReference type="Pfam" id="PF04542">
    <property type="entry name" value="Sigma70_r2"/>
    <property type="match status" value="1"/>
</dbReference>
<gene>
    <name evidence="8" type="ORF">BXY53_1679</name>
</gene>
<feature type="domain" description="RNA polymerase sigma-70 region 2" evidence="6">
    <location>
        <begin position="22"/>
        <end position="89"/>
    </location>
</feature>
<dbReference type="GO" id="GO:0006352">
    <property type="term" value="P:DNA-templated transcription initiation"/>
    <property type="evidence" value="ECO:0007669"/>
    <property type="project" value="InterPro"/>
</dbReference>
<reference evidence="8 9" key="1">
    <citation type="submission" date="2018-08" db="EMBL/GenBank/DDBJ databases">
        <title>Genomic Encyclopedia of Archaeal and Bacterial Type Strains, Phase II (KMG-II): from individual species to whole genera.</title>
        <authorList>
            <person name="Goeker M."/>
        </authorList>
    </citation>
    <scope>NUCLEOTIDE SEQUENCE [LARGE SCALE GENOMIC DNA]</scope>
    <source>
        <strain evidence="8 9">DSM 5002</strain>
    </source>
</reference>
<feature type="domain" description="RNA polymerase sigma factor 70 region 4 type 2" evidence="7">
    <location>
        <begin position="118"/>
        <end position="169"/>
    </location>
</feature>
<evidence type="ECO:0000259" key="6">
    <source>
        <dbReference type="Pfam" id="PF04542"/>
    </source>
</evidence>
<evidence type="ECO:0000256" key="1">
    <source>
        <dbReference type="ARBA" id="ARBA00010641"/>
    </source>
</evidence>
<dbReference type="InterPro" id="IPR013324">
    <property type="entry name" value="RNA_pol_sigma_r3/r4-like"/>
</dbReference>
<dbReference type="Pfam" id="PF08281">
    <property type="entry name" value="Sigma70_r4_2"/>
    <property type="match status" value="1"/>
</dbReference>
<evidence type="ECO:0000256" key="2">
    <source>
        <dbReference type="ARBA" id="ARBA00023015"/>
    </source>
</evidence>
<comment type="caution">
    <text evidence="8">The sequence shown here is derived from an EMBL/GenBank/DDBJ whole genome shotgun (WGS) entry which is preliminary data.</text>
</comment>
<dbReference type="SUPFAM" id="SSF88659">
    <property type="entry name" value="Sigma3 and sigma4 domains of RNA polymerase sigma factors"/>
    <property type="match status" value="1"/>
</dbReference>
<dbReference type="EMBL" id="QXDF01000001">
    <property type="protein sequence ID" value="RIA56573.1"/>
    <property type="molecule type" value="Genomic_DNA"/>
</dbReference>
<comment type="similarity">
    <text evidence="1">Belongs to the sigma-70 factor family. ECF subfamily.</text>
</comment>
<dbReference type="InterPro" id="IPR014284">
    <property type="entry name" value="RNA_pol_sigma-70_dom"/>
</dbReference>
<dbReference type="GO" id="GO:0003677">
    <property type="term" value="F:DNA binding"/>
    <property type="evidence" value="ECO:0007669"/>
    <property type="project" value="InterPro"/>
</dbReference>
<feature type="region of interest" description="Disordered" evidence="5">
    <location>
        <begin position="96"/>
        <end position="115"/>
    </location>
</feature>
<evidence type="ECO:0000259" key="7">
    <source>
        <dbReference type="Pfam" id="PF08281"/>
    </source>
</evidence>
<dbReference type="AlphaFoldDB" id="A0A397Q6J8"/>
<evidence type="ECO:0000313" key="8">
    <source>
        <dbReference type="EMBL" id="RIA56573.1"/>
    </source>
</evidence>
<accession>A0A397Q6J8</accession>
<organism evidence="8 9">
    <name type="scientific">Dichotomicrobium thermohalophilum</name>
    <dbReference type="NCBI Taxonomy" id="933063"/>
    <lineage>
        <taxon>Bacteria</taxon>
        <taxon>Pseudomonadati</taxon>
        <taxon>Pseudomonadota</taxon>
        <taxon>Alphaproteobacteria</taxon>
        <taxon>Hyphomicrobiales</taxon>
        <taxon>Hyphomicrobiaceae</taxon>
        <taxon>Dichotomicrobium</taxon>
    </lineage>
</organism>
<dbReference type="CDD" id="cd06171">
    <property type="entry name" value="Sigma70_r4"/>
    <property type="match status" value="1"/>
</dbReference>
<keyword evidence="9" id="KW-1185">Reference proteome</keyword>
<dbReference type="InterPro" id="IPR007627">
    <property type="entry name" value="RNA_pol_sigma70_r2"/>
</dbReference>
<dbReference type="Proteomes" id="UP000266273">
    <property type="component" value="Unassembled WGS sequence"/>
</dbReference>